<dbReference type="EMBL" id="CP009530">
    <property type="protein sequence ID" value="AKB58154.1"/>
    <property type="molecule type" value="Genomic_DNA"/>
</dbReference>
<accession>A0A0E3R3U8</accession>
<feature type="domain" description="Condensation" evidence="1">
    <location>
        <begin position="29"/>
        <end position="252"/>
    </location>
</feature>
<dbReference type="Gene3D" id="3.30.559.30">
    <property type="entry name" value="Nonribosomal peptide synthetase, condensation domain"/>
    <property type="match status" value="1"/>
</dbReference>
<evidence type="ECO:0000259" key="1">
    <source>
        <dbReference type="Pfam" id="PF00668"/>
    </source>
</evidence>
<dbReference type="InterPro" id="IPR023213">
    <property type="entry name" value="CAT-like_dom_sf"/>
</dbReference>
<dbReference type="Gene3D" id="3.30.559.10">
    <property type="entry name" value="Chloramphenicol acetyltransferase-like domain"/>
    <property type="match status" value="1"/>
</dbReference>
<reference evidence="2 3" key="1">
    <citation type="submission" date="2014-07" db="EMBL/GenBank/DDBJ databases">
        <title>Methanogenic archaea and the global carbon cycle.</title>
        <authorList>
            <person name="Henriksen J.R."/>
            <person name="Luke J."/>
            <person name="Reinhart S."/>
            <person name="Benedict M.N."/>
            <person name="Youngblut N.D."/>
            <person name="Metcalf M.E."/>
            <person name="Whitaker R.J."/>
            <person name="Metcalf W.W."/>
        </authorList>
    </citation>
    <scope>NUCLEOTIDE SEQUENCE [LARGE SCALE GENOMIC DNA]</scope>
    <source>
        <strain evidence="2 3">227</strain>
    </source>
</reference>
<organism evidence="2 3">
    <name type="scientific">Methanosarcina barkeri 227</name>
    <dbReference type="NCBI Taxonomy" id="1434106"/>
    <lineage>
        <taxon>Archaea</taxon>
        <taxon>Methanobacteriati</taxon>
        <taxon>Methanobacteriota</taxon>
        <taxon>Stenosarchaea group</taxon>
        <taxon>Methanomicrobia</taxon>
        <taxon>Methanosarcinales</taxon>
        <taxon>Methanosarcinaceae</taxon>
        <taxon>Methanosarcina</taxon>
    </lineage>
</organism>
<protein>
    <recommendedName>
        <fullName evidence="1">Condensation domain-containing protein</fullName>
    </recommendedName>
</protein>
<evidence type="ECO:0000313" key="3">
    <source>
        <dbReference type="Proteomes" id="UP000033079"/>
    </source>
</evidence>
<dbReference type="PANTHER" id="PTHR28037:SF1">
    <property type="entry name" value="ALCOHOL O-ACETYLTRANSFERASE 1-RELATED"/>
    <property type="match status" value="1"/>
</dbReference>
<dbReference type="InterPro" id="IPR052058">
    <property type="entry name" value="Alcohol_O-acetyltransferase"/>
</dbReference>
<dbReference type="GO" id="GO:0003824">
    <property type="term" value="F:catalytic activity"/>
    <property type="evidence" value="ECO:0007669"/>
    <property type="project" value="InterPro"/>
</dbReference>
<evidence type="ECO:0000313" key="2">
    <source>
        <dbReference type="EMBL" id="AKB58154.1"/>
    </source>
</evidence>
<dbReference type="Pfam" id="PF00668">
    <property type="entry name" value="Condensation"/>
    <property type="match status" value="1"/>
</dbReference>
<dbReference type="AlphaFoldDB" id="A0A0E3R3U8"/>
<gene>
    <name evidence="2" type="ORF">MSBR2_1638</name>
</gene>
<dbReference type="Proteomes" id="UP000033079">
    <property type="component" value="Chromosome"/>
</dbReference>
<dbReference type="PATRIC" id="fig|1434106.5.peg.2108"/>
<dbReference type="SUPFAM" id="SSF52777">
    <property type="entry name" value="CoA-dependent acyltransferases"/>
    <property type="match status" value="2"/>
</dbReference>
<dbReference type="HOGENOM" id="CLU_050810_0_0_2"/>
<name>A0A0E3R3U8_METBA</name>
<proteinExistence type="predicted"/>
<dbReference type="KEGG" id="mbar:MSBR2_1638"/>
<dbReference type="InterPro" id="IPR001242">
    <property type="entry name" value="Condensation_dom"/>
</dbReference>
<sequence length="439" mass="49782">MEMKSQKISRTMPATLQDQFNYVARYGISNYTLQAVIRFENRLDEVKLARAVRLSTDAEPVLGCLFVERDDRPFWQRLADPERISWCRLEETQDREESIMKFLLEPLSMDHDPQVLALLVRCGQEDSLCIKLNHACCDGRSAKEYLKLLAGIYTQLYIDSSFEPEPNVQGKRDQSAVLEALGITDLKSAFTSESEELEPTWAFPWKQSVEPESIRFSISRIYQRDFQNISAYAKTHGATINDIILTAFFRALFNMIKPGSDSPMEIQFTVDLRRYLPEGENIAISNLSGIESLRLSEIKCEPFVATLERVISIMKSIKTGFPGIKSAFACELMSGMGFREVLKMNKKEWERSLTSRRSSPMLTNLGVISPYPLLFGETVIKDAYLVTPAFRAPAFMLGISTYQETLTLTAGYYEPAIRKENVDCLLGLVAGELISCHDS</sequence>
<dbReference type="PANTHER" id="PTHR28037">
    <property type="entry name" value="ALCOHOL O-ACETYLTRANSFERASE 1-RELATED"/>
    <property type="match status" value="1"/>
</dbReference>